<dbReference type="Proteomes" id="UP000286598">
    <property type="component" value="Unassembled WGS sequence"/>
</dbReference>
<evidence type="ECO:0000313" key="2">
    <source>
        <dbReference type="Proteomes" id="UP000286598"/>
    </source>
</evidence>
<evidence type="ECO:0000313" key="1">
    <source>
        <dbReference type="EMBL" id="RHK48946.1"/>
    </source>
</evidence>
<reference evidence="1 2" key="1">
    <citation type="submission" date="2018-08" db="EMBL/GenBank/DDBJ databases">
        <title>A genome reference for cultivated species of the human gut microbiota.</title>
        <authorList>
            <person name="Zou Y."/>
            <person name="Xue W."/>
            <person name="Luo G."/>
        </authorList>
    </citation>
    <scope>NUCLEOTIDE SEQUENCE [LARGE SCALE GENOMIC DNA]</scope>
    <source>
        <strain evidence="1 2">AF42-9</strain>
    </source>
</reference>
<accession>A0A3R6FHW9</accession>
<comment type="caution">
    <text evidence="1">The sequence shown here is derived from an EMBL/GenBank/DDBJ whole genome shotgun (WGS) entry which is preliminary data.</text>
</comment>
<gene>
    <name evidence="1" type="ORF">DW060_09700</name>
</gene>
<organism evidence="1 2">
    <name type="scientific">Leyella stercorea</name>
    <dbReference type="NCBI Taxonomy" id="363265"/>
    <lineage>
        <taxon>Bacteria</taxon>
        <taxon>Pseudomonadati</taxon>
        <taxon>Bacteroidota</taxon>
        <taxon>Bacteroidia</taxon>
        <taxon>Bacteroidales</taxon>
        <taxon>Prevotellaceae</taxon>
        <taxon>Leyella</taxon>
    </lineage>
</organism>
<protein>
    <submittedName>
        <fullName evidence="1">Uncharacterized protein</fullName>
    </submittedName>
</protein>
<keyword evidence="2" id="KW-1185">Reference proteome</keyword>
<sequence>MLMLGTMLEMKAADVYLLTAETINGSVGKYEVPSNHQLAQNTLSAGESGEPVAQSATDVEPGYYLVGNFFSQYNKGGEYNPGGDGATIDYKNHVYFKFEQQKDKSYAFSIPACLTAHAQILAVDEYDNKMVYGPGEVFNLHGAKDNTSALPSTNGTVGTICGTTGAKTLLGSATMAEGNNYWNLVTRNDKVTDDDGMYTFSFTLDKDGNPSDWQVKHDANTRVTYFIDNMEGATVQPLYDTRIGGKGPFSDNMETPLYFDGSNSYWAIDYIVNDVSTTGILAQAITATPDIHETGSVHNNSGTHDKLFFLGNGGVDYNSTNEYRDKVWANQKPFTLNLHGIKRIKYNPNQGNNDLSMQDGSYGLSGSIQVISGNAADADVLIKTMSMIGDAVEETYDAVTGKWKYTSTAGDMKYDDNERCFSLTISTVDAKYAKSHFRFVANHDADQNWGETDGNITNNTGFARPTYDAADDGNHSCMADDANDVQFRTTAREKEEGFGSTTPNKKDILWNRPAGIWTIRFYPELDKDGKDISRYTISETKVIKIPFTYCLGKFIRTYSNNVAMAPVDDNVKVYEAYRYKKPENAGDPLSERMGTVYLRQLKYIPANMGVVLVGEVPKGESFSDYATLNFSLREAPAEMPLEGDNYTAVWTKADEYAGQEWNNYLKPTVTAIDKLGNADTDADGKILHRFFGLANCSLTFLVDYFQS</sequence>
<proteinExistence type="predicted"/>
<dbReference type="AlphaFoldDB" id="A0A3R6FHW9"/>
<dbReference type="OrthoDB" id="9792139at2"/>
<name>A0A3R6FHW9_9BACT</name>
<dbReference type="EMBL" id="QRNO01000052">
    <property type="protein sequence ID" value="RHK48946.1"/>
    <property type="molecule type" value="Genomic_DNA"/>
</dbReference>